<keyword evidence="2 8" id="KW-0813">Transport</keyword>
<dbReference type="PANTHER" id="PTHR30069">
    <property type="entry name" value="TONB-DEPENDENT OUTER MEMBRANE RECEPTOR"/>
    <property type="match status" value="1"/>
</dbReference>
<gene>
    <name evidence="13" type="ORF">FPZ54_07105</name>
</gene>
<keyword evidence="10" id="KW-0732">Signal</keyword>
<dbReference type="InterPro" id="IPR012910">
    <property type="entry name" value="Plug_dom"/>
</dbReference>
<reference evidence="13 14" key="1">
    <citation type="submission" date="2019-07" db="EMBL/GenBank/DDBJ databases">
        <title>Sphingomonas alkalisoli sp. nov., isolated from rhizosphere soil of Suaedae salsa.</title>
        <authorList>
            <person name="Zhang H."/>
            <person name="Xu L."/>
            <person name="Zhang J.-X."/>
            <person name="Sun J.-Q."/>
        </authorList>
    </citation>
    <scope>NUCLEOTIDE SEQUENCE [LARGE SCALE GENOMIC DNA]</scope>
    <source>
        <strain evidence="13 14">XS-10</strain>
    </source>
</reference>
<dbReference type="Gene3D" id="2.170.130.10">
    <property type="entry name" value="TonB-dependent receptor, plug domain"/>
    <property type="match status" value="1"/>
</dbReference>
<accession>A0A518RED2</accession>
<dbReference type="Gene3D" id="2.40.170.20">
    <property type="entry name" value="TonB-dependent receptor, beta-barrel domain"/>
    <property type="match status" value="1"/>
</dbReference>
<dbReference type="PANTHER" id="PTHR30069:SF42">
    <property type="entry name" value="FERRIC AEROBACTIN RECEPTOR"/>
    <property type="match status" value="1"/>
</dbReference>
<evidence type="ECO:0000256" key="8">
    <source>
        <dbReference type="PROSITE-ProRule" id="PRU01360"/>
    </source>
</evidence>
<keyword evidence="14" id="KW-1185">Reference proteome</keyword>
<feature type="signal peptide" evidence="10">
    <location>
        <begin position="1"/>
        <end position="24"/>
    </location>
</feature>
<dbReference type="AlphaFoldDB" id="A0A518RED2"/>
<dbReference type="PROSITE" id="PS52016">
    <property type="entry name" value="TONB_DEPENDENT_REC_3"/>
    <property type="match status" value="1"/>
</dbReference>
<comment type="subcellular location">
    <subcellularLocation>
        <location evidence="1 8">Cell outer membrane</location>
        <topology evidence="1 8">Multi-pass membrane protein</topology>
    </subcellularLocation>
</comment>
<proteinExistence type="inferred from homology"/>
<feature type="domain" description="TonB-dependent receptor plug" evidence="12">
    <location>
        <begin position="53"/>
        <end position="155"/>
    </location>
</feature>
<evidence type="ECO:0000256" key="6">
    <source>
        <dbReference type="ARBA" id="ARBA00023136"/>
    </source>
</evidence>
<feature type="chain" id="PRO_5021897616" evidence="10">
    <location>
        <begin position="25"/>
        <end position="717"/>
    </location>
</feature>
<dbReference type="RefSeq" id="WP_145846037.1">
    <property type="nucleotide sequence ID" value="NZ_CP042239.1"/>
</dbReference>
<evidence type="ECO:0000256" key="9">
    <source>
        <dbReference type="RuleBase" id="RU003357"/>
    </source>
</evidence>
<keyword evidence="5 9" id="KW-0798">TonB box</keyword>
<evidence type="ECO:0000313" key="13">
    <source>
        <dbReference type="EMBL" id="QDX25812.1"/>
    </source>
</evidence>
<dbReference type="Pfam" id="PF07715">
    <property type="entry name" value="Plug"/>
    <property type="match status" value="1"/>
</dbReference>
<dbReference type="EMBL" id="CP042239">
    <property type="protein sequence ID" value="QDX25812.1"/>
    <property type="molecule type" value="Genomic_DNA"/>
</dbReference>
<organism evidence="13 14">
    <name type="scientific">Sphingomonas suaedae</name>
    <dbReference type="NCBI Taxonomy" id="2599297"/>
    <lineage>
        <taxon>Bacteria</taxon>
        <taxon>Pseudomonadati</taxon>
        <taxon>Pseudomonadota</taxon>
        <taxon>Alphaproteobacteria</taxon>
        <taxon>Sphingomonadales</taxon>
        <taxon>Sphingomonadaceae</taxon>
        <taxon>Sphingomonas</taxon>
    </lineage>
</organism>
<dbReference type="GO" id="GO:0044718">
    <property type="term" value="P:siderophore transmembrane transport"/>
    <property type="evidence" value="ECO:0007669"/>
    <property type="project" value="TreeGrafter"/>
</dbReference>
<dbReference type="SUPFAM" id="SSF56935">
    <property type="entry name" value="Porins"/>
    <property type="match status" value="1"/>
</dbReference>
<protein>
    <submittedName>
        <fullName evidence="13">TonB-dependent receptor</fullName>
    </submittedName>
</protein>
<evidence type="ECO:0000259" key="12">
    <source>
        <dbReference type="Pfam" id="PF07715"/>
    </source>
</evidence>
<dbReference type="InterPro" id="IPR036942">
    <property type="entry name" value="Beta-barrel_TonB_sf"/>
</dbReference>
<keyword evidence="13" id="KW-0675">Receptor</keyword>
<dbReference type="CDD" id="cd01347">
    <property type="entry name" value="ligand_gated_channel"/>
    <property type="match status" value="1"/>
</dbReference>
<keyword evidence="7 8" id="KW-0998">Cell outer membrane</keyword>
<sequence length="717" mass="76503">MSVRSEFALPLIALALMAPTAALADSVPAVPAEADETEQVVITAARTELPASALPLTVDVIEKEELDQQVSIAGSVVDAVANLSPSFSPTRQKLSGAGETLRGRSPLYAINGIPQSTPVRDGSRDGYTIDPFFLDRVELIYGSNALQGIGATGGVVNQLVAKAPATDGFSGRALLQGSAGSGLDDNGLGGKAAALVAWRGGAFDVTVGGAYEKRGVFYDGAGRIIGVDGAQGDTMASKSWSAFARLGWQLNDTARLELFANRFELKGDHDYVQVAGSRATNTPSTSVRGSPDGEPVSNRVETVNLTLTDSDLAGGKLVLQAFFNRTRDIFGGSTASTFQDVSIAPIGTLFDQSANKSRKLGARFSYEREVADLLTATVGFDSLWDRTAQSLLWTGRDWVPPTTFRSLAPFAQLNLGLFDDRLRLAGGVRYEDVKLKVDDFTTLASYGSRAVGGGNPSFRDALLNGGVILEPVKGIRAYASYAEGYTIADVGRILRAINQPDVDIDTFLDISPVVSNNREIGVEVKRGPLDASATYFWSSSKLGGLLVLNPAGVYDVQRQRIEIEGLEVNLGVRLPVNGLRASIGYAHLAGRTDSDQDGVVDVDLDGANISPDRLNLALDYTRGPLSARVQTGFYLARTFMLSTNPTAYDPATAFEGYNLTDAVVRYETGFGGVTLAVSNLFDADYITYNSDTISVTNDLRFFSGRGRVFTLGWDFKF</sequence>
<feature type="domain" description="TonB-dependent receptor-like beta-barrel" evidence="11">
    <location>
        <begin position="250"/>
        <end position="680"/>
    </location>
</feature>
<dbReference type="GO" id="GO:0009279">
    <property type="term" value="C:cell outer membrane"/>
    <property type="evidence" value="ECO:0007669"/>
    <property type="project" value="UniProtKB-SubCell"/>
</dbReference>
<evidence type="ECO:0000256" key="5">
    <source>
        <dbReference type="ARBA" id="ARBA00023077"/>
    </source>
</evidence>
<dbReference type="Pfam" id="PF00593">
    <property type="entry name" value="TonB_dep_Rec_b-barrel"/>
    <property type="match status" value="1"/>
</dbReference>
<keyword evidence="3 8" id="KW-1134">Transmembrane beta strand</keyword>
<name>A0A518RED2_9SPHN</name>
<evidence type="ECO:0000256" key="10">
    <source>
        <dbReference type="SAM" id="SignalP"/>
    </source>
</evidence>
<dbReference type="GO" id="GO:0015344">
    <property type="term" value="F:siderophore uptake transmembrane transporter activity"/>
    <property type="evidence" value="ECO:0007669"/>
    <property type="project" value="TreeGrafter"/>
</dbReference>
<evidence type="ECO:0000256" key="3">
    <source>
        <dbReference type="ARBA" id="ARBA00022452"/>
    </source>
</evidence>
<dbReference type="InterPro" id="IPR039426">
    <property type="entry name" value="TonB-dep_rcpt-like"/>
</dbReference>
<evidence type="ECO:0000256" key="7">
    <source>
        <dbReference type="ARBA" id="ARBA00023237"/>
    </source>
</evidence>
<comment type="similarity">
    <text evidence="8 9">Belongs to the TonB-dependent receptor family.</text>
</comment>
<evidence type="ECO:0000256" key="1">
    <source>
        <dbReference type="ARBA" id="ARBA00004571"/>
    </source>
</evidence>
<evidence type="ECO:0000256" key="2">
    <source>
        <dbReference type="ARBA" id="ARBA00022448"/>
    </source>
</evidence>
<dbReference type="InterPro" id="IPR037066">
    <property type="entry name" value="Plug_dom_sf"/>
</dbReference>
<dbReference type="InterPro" id="IPR000531">
    <property type="entry name" value="Beta-barrel_TonB"/>
</dbReference>
<dbReference type="OrthoDB" id="9760333at2"/>
<evidence type="ECO:0000313" key="14">
    <source>
        <dbReference type="Proteomes" id="UP000318055"/>
    </source>
</evidence>
<dbReference type="KEGG" id="ssua:FPZ54_07105"/>
<keyword evidence="6 8" id="KW-0472">Membrane</keyword>
<keyword evidence="4 8" id="KW-0812">Transmembrane</keyword>
<dbReference type="Proteomes" id="UP000318055">
    <property type="component" value="Chromosome"/>
</dbReference>
<evidence type="ECO:0000256" key="4">
    <source>
        <dbReference type="ARBA" id="ARBA00022692"/>
    </source>
</evidence>
<evidence type="ECO:0000259" key="11">
    <source>
        <dbReference type="Pfam" id="PF00593"/>
    </source>
</evidence>